<accession>A0A9J5XPK2</accession>
<proteinExistence type="predicted"/>
<feature type="region of interest" description="Disordered" evidence="1">
    <location>
        <begin position="1"/>
        <end position="53"/>
    </location>
</feature>
<keyword evidence="3" id="KW-1185">Reference proteome</keyword>
<dbReference type="EMBL" id="JACXVP010000008">
    <property type="protein sequence ID" value="KAG5590137.1"/>
    <property type="molecule type" value="Genomic_DNA"/>
</dbReference>
<evidence type="ECO:0000313" key="3">
    <source>
        <dbReference type="Proteomes" id="UP000824120"/>
    </source>
</evidence>
<dbReference type="Proteomes" id="UP000824120">
    <property type="component" value="Chromosome 8"/>
</dbReference>
<organism evidence="2 3">
    <name type="scientific">Solanum commersonii</name>
    <name type="common">Commerson's wild potato</name>
    <name type="synonym">Commerson's nightshade</name>
    <dbReference type="NCBI Taxonomy" id="4109"/>
    <lineage>
        <taxon>Eukaryota</taxon>
        <taxon>Viridiplantae</taxon>
        <taxon>Streptophyta</taxon>
        <taxon>Embryophyta</taxon>
        <taxon>Tracheophyta</taxon>
        <taxon>Spermatophyta</taxon>
        <taxon>Magnoliopsida</taxon>
        <taxon>eudicotyledons</taxon>
        <taxon>Gunneridae</taxon>
        <taxon>Pentapetalae</taxon>
        <taxon>asterids</taxon>
        <taxon>lamiids</taxon>
        <taxon>Solanales</taxon>
        <taxon>Solanaceae</taxon>
        <taxon>Solanoideae</taxon>
        <taxon>Solaneae</taxon>
        <taxon>Solanum</taxon>
    </lineage>
</organism>
<dbReference type="AlphaFoldDB" id="A0A9J5XPK2"/>
<reference evidence="2 3" key="1">
    <citation type="submission" date="2020-09" db="EMBL/GenBank/DDBJ databases">
        <title>De no assembly of potato wild relative species, Solanum commersonii.</title>
        <authorList>
            <person name="Cho K."/>
        </authorList>
    </citation>
    <scope>NUCLEOTIDE SEQUENCE [LARGE SCALE GENOMIC DNA]</scope>
    <source>
        <strain evidence="2">LZ3.2</strain>
        <tissue evidence="2">Leaf</tissue>
    </source>
</reference>
<sequence length="119" mass="12585">MGQMPHLQDHHLSNLGWLGRGGGTRTSEEVEGEEVPEGPEVGVGKQASTGIESISTSRDVSIGISLLLLVSSRVYSASICRMLVKEDGVTSVSLVGSLGSLARRHNSVISTRNGRELCL</sequence>
<evidence type="ECO:0000256" key="1">
    <source>
        <dbReference type="SAM" id="MobiDB-lite"/>
    </source>
</evidence>
<gene>
    <name evidence="2" type="ORF">H5410_040651</name>
</gene>
<protein>
    <submittedName>
        <fullName evidence="2">Uncharacterized protein</fullName>
    </submittedName>
</protein>
<comment type="caution">
    <text evidence="2">The sequence shown here is derived from an EMBL/GenBank/DDBJ whole genome shotgun (WGS) entry which is preliminary data.</text>
</comment>
<evidence type="ECO:0000313" key="2">
    <source>
        <dbReference type="EMBL" id="KAG5590137.1"/>
    </source>
</evidence>
<name>A0A9J5XPK2_SOLCO</name>